<dbReference type="RefSeq" id="WP_090714916.1">
    <property type="nucleotide sequence ID" value="NZ_CAESAP020000030.1"/>
</dbReference>
<evidence type="ECO:0000256" key="6">
    <source>
        <dbReference type="ARBA" id="ARBA00023141"/>
    </source>
</evidence>
<dbReference type="InterPro" id="IPR045186">
    <property type="entry name" value="Indole-3-glycerol_P_synth"/>
</dbReference>
<dbReference type="InterPro" id="IPR013798">
    <property type="entry name" value="Indole-3-glycerol_P_synth_dom"/>
</dbReference>
<dbReference type="AlphaFoldDB" id="A0A1H6JYM5"/>
<feature type="domain" description="Indole-3-glycerol phosphate synthase" evidence="9">
    <location>
        <begin position="8"/>
        <end position="262"/>
    </location>
</feature>
<evidence type="ECO:0000256" key="3">
    <source>
        <dbReference type="ARBA" id="ARBA00022605"/>
    </source>
</evidence>
<dbReference type="OrthoDB" id="9804217at2"/>
<dbReference type="PANTHER" id="PTHR22854">
    <property type="entry name" value="TRYPTOPHAN BIOSYNTHESIS PROTEIN"/>
    <property type="match status" value="1"/>
</dbReference>
<dbReference type="Pfam" id="PF00218">
    <property type="entry name" value="IGPS"/>
    <property type="match status" value="1"/>
</dbReference>
<keyword evidence="5 8" id="KW-0822">Tryptophan biosynthesis</keyword>
<dbReference type="UniPathway" id="UPA00035">
    <property type="reaction ID" value="UER00043"/>
</dbReference>
<evidence type="ECO:0000313" key="11">
    <source>
        <dbReference type="Proteomes" id="UP000198988"/>
    </source>
</evidence>
<accession>A0A1H6JYM5</accession>
<evidence type="ECO:0000256" key="2">
    <source>
        <dbReference type="ARBA" id="ARBA00004696"/>
    </source>
</evidence>
<organism evidence="10 11">
    <name type="scientific">Bathymodiolus azoricus thioautotrophic gill symbiont</name>
    <dbReference type="NCBI Taxonomy" id="235205"/>
    <lineage>
        <taxon>Bacteria</taxon>
        <taxon>Pseudomonadati</taxon>
        <taxon>Pseudomonadota</taxon>
        <taxon>Gammaproteobacteria</taxon>
        <taxon>sulfur-oxidizing symbionts</taxon>
    </lineage>
</organism>
<dbReference type="FunFam" id="3.20.20.70:FF:000024">
    <property type="entry name" value="Indole-3-glycerol phosphate synthase"/>
    <property type="match status" value="1"/>
</dbReference>
<dbReference type="InterPro" id="IPR013785">
    <property type="entry name" value="Aldolase_TIM"/>
</dbReference>
<evidence type="ECO:0000256" key="4">
    <source>
        <dbReference type="ARBA" id="ARBA00022793"/>
    </source>
</evidence>
<keyword evidence="4 8" id="KW-0210">Decarboxylase</keyword>
<dbReference type="NCBIfam" id="NF001373">
    <property type="entry name" value="PRK00278.1-6"/>
    <property type="match status" value="1"/>
</dbReference>
<proteinExistence type="inferred from homology"/>
<dbReference type="HAMAP" id="MF_00134_B">
    <property type="entry name" value="IGPS_B"/>
    <property type="match status" value="1"/>
</dbReference>
<dbReference type="Gene3D" id="3.20.20.70">
    <property type="entry name" value="Aldolase class I"/>
    <property type="match status" value="1"/>
</dbReference>
<dbReference type="PROSITE" id="PS00614">
    <property type="entry name" value="IGPS"/>
    <property type="match status" value="1"/>
</dbReference>
<dbReference type="SUPFAM" id="SSF51366">
    <property type="entry name" value="Ribulose-phoshate binding barrel"/>
    <property type="match status" value="1"/>
</dbReference>
<dbReference type="EC" id="4.1.1.48" evidence="8"/>
<dbReference type="NCBIfam" id="NF001377">
    <property type="entry name" value="PRK00278.2-4"/>
    <property type="match status" value="1"/>
</dbReference>
<evidence type="ECO:0000259" key="9">
    <source>
        <dbReference type="Pfam" id="PF00218"/>
    </source>
</evidence>
<dbReference type="InterPro" id="IPR001468">
    <property type="entry name" value="Indole-3-GlycerolPSynthase_CS"/>
</dbReference>
<comment type="catalytic activity">
    <reaction evidence="1 8">
        <text>1-(2-carboxyphenylamino)-1-deoxy-D-ribulose 5-phosphate + H(+) = (1S,2R)-1-C-(indol-3-yl)glycerol 3-phosphate + CO2 + H2O</text>
        <dbReference type="Rhea" id="RHEA:23476"/>
        <dbReference type="ChEBI" id="CHEBI:15377"/>
        <dbReference type="ChEBI" id="CHEBI:15378"/>
        <dbReference type="ChEBI" id="CHEBI:16526"/>
        <dbReference type="ChEBI" id="CHEBI:58613"/>
        <dbReference type="ChEBI" id="CHEBI:58866"/>
        <dbReference type="EC" id="4.1.1.48"/>
    </reaction>
</comment>
<evidence type="ECO:0000256" key="8">
    <source>
        <dbReference type="HAMAP-Rule" id="MF_00134"/>
    </source>
</evidence>
<dbReference type="PANTHER" id="PTHR22854:SF2">
    <property type="entry name" value="INDOLE-3-GLYCEROL-PHOSPHATE SYNTHASE"/>
    <property type="match status" value="1"/>
</dbReference>
<dbReference type="GO" id="GO:0000162">
    <property type="term" value="P:L-tryptophan biosynthetic process"/>
    <property type="evidence" value="ECO:0007669"/>
    <property type="project" value="UniProtKB-UniRule"/>
</dbReference>
<sequence>MTNTPDILKKIIARKEVEIAECKNNISEKQMLDAAYKNRDTRDFYQALKDKADAKQNGVIAEIKKASPSKGVLRENFNPVEIAKSYEKAGAACLSVLTDKDFFQGDNQYLSDVREAVSIPVLRKEFIIDPYQIYEARTLGADCILLITACLSDEQMEDFAMRAIAINMDVLVEVHNIEELERTLQLRLPMIGINNRNLRTFDVSLETTVELMKEIKEDTLIITESGILTADDVNFMREHNIYSFLVGEAFMRQDDPGKALQDIFRVNK</sequence>
<protein>
    <recommendedName>
        <fullName evidence="8">Indole-3-glycerol phosphate synthase</fullName>
        <shortName evidence="8">IGPS</shortName>
        <ecNumber evidence="8">4.1.1.48</ecNumber>
    </recommendedName>
</protein>
<dbReference type="CDD" id="cd00331">
    <property type="entry name" value="IGPS"/>
    <property type="match status" value="1"/>
</dbReference>
<dbReference type="Proteomes" id="UP000198988">
    <property type="component" value="Unassembled WGS sequence"/>
</dbReference>
<dbReference type="InterPro" id="IPR011060">
    <property type="entry name" value="RibuloseP-bd_barrel"/>
</dbReference>
<name>A0A1H6JYM5_9GAMM</name>
<keyword evidence="3 8" id="KW-0028">Amino-acid biosynthesis</keyword>
<dbReference type="GO" id="GO:0004640">
    <property type="term" value="F:phosphoribosylanthranilate isomerase activity"/>
    <property type="evidence" value="ECO:0007669"/>
    <property type="project" value="TreeGrafter"/>
</dbReference>
<evidence type="ECO:0000256" key="5">
    <source>
        <dbReference type="ARBA" id="ARBA00022822"/>
    </source>
</evidence>
<comment type="pathway">
    <text evidence="2 8">Amino-acid biosynthesis; L-tryptophan biosynthesis; L-tryptophan from chorismate: step 4/5.</text>
</comment>
<reference evidence="11" key="1">
    <citation type="submission" date="2016-06" db="EMBL/GenBank/DDBJ databases">
        <authorList>
            <person name="Petersen J."/>
            <person name="Sayavedra L."/>
        </authorList>
    </citation>
    <scope>NUCLEOTIDE SEQUENCE [LARGE SCALE GENOMIC DNA]</scope>
    <source>
        <strain evidence="11">BazSymA</strain>
    </source>
</reference>
<evidence type="ECO:0000256" key="1">
    <source>
        <dbReference type="ARBA" id="ARBA00001633"/>
    </source>
</evidence>
<dbReference type="EMBL" id="CDSC02000073">
    <property type="protein sequence ID" value="SEH65117.1"/>
    <property type="molecule type" value="Genomic_DNA"/>
</dbReference>
<comment type="similarity">
    <text evidence="8">Belongs to the TrpC family.</text>
</comment>
<keyword evidence="6 8" id="KW-0057">Aromatic amino acid biosynthesis</keyword>
<dbReference type="GO" id="GO:0004425">
    <property type="term" value="F:indole-3-glycerol-phosphate synthase activity"/>
    <property type="evidence" value="ECO:0007669"/>
    <property type="project" value="UniProtKB-UniRule"/>
</dbReference>
<keyword evidence="7 8" id="KW-0456">Lyase</keyword>
<evidence type="ECO:0000313" key="10">
    <source>
        <dbReference type="EMBL" id="SEH65117.1"/>
    </source>
</evidence>
<gene>
    <name evidence="8" type="primary">trpC</name>
    <name evidence="10" type="ORF">BAZSYMA_ACONTIG15057_3</name>
</gene>
<evidence type="ECO:0000256" key="7">
    <source>
        <dbReference type="ARBA" id="ARBA00023239"/>
    </source>
</evidence>